<evidence type="ECO:0000313" key="9">
    <source>
        <dbReference type="Proteomes" id="UP000247523"/>
    </source>
</evidence>
<sequence>MKRFFAKKVITALLFTLILFTFSFLNWKVAYPDLKVSALSYWTDNEQNKWEQLSTLIANVSNTMSDKVFEKYTYIETYGYIQELLGKNEINNFEVIKATDGTLHYTYFTSGANDVSKLVERMKRLNQAASEVGSKVIYVMTPDKYITGVTKFERGMPYNYANETADNFLEELADEEIDTIDFRDLMKEDDQYKPESFYKTDHHWKIETAFWAFTKFVDVLEEKYGFEFPNEELYANLDNYNQITYKDSYIGSMGRKEGKLYSKVEDFTFIYPKFDTNFYFYAQSGSQEIKTEGRFEKSVTFTSLLSGDGDVYDATNDKYFTYMDGNPAFAEVNNFNEPNGAKVLFIKDSLMVPVASFFSLGCSKVYMIDPRYYYGNIEKVISDYKFDYIFVSYTPQNLTEEFFPFYESNLPGRWWMHDCPFIDWNGVL</sequence>
<proteinExistence type="predicted"/>
<dbReference type="Pfam" id="PF16822">
    <property type="entry name" value="ALGX"/>
    <property type="match status" value="1"/>
</dbReference>
<dbReference type="GO" id="GO:0016740">
    <property type="term" value="F:transferase activity"/>
    <property type="evidence" value="ECO:0007669"/>
    <property type="project" value="UniProtKB-KW"/>
</dbReference>
<reference evidence="8 9" key="1">
    <citation type="submission" date="2018-05" db="EMBL/GenBank/DDBJ databases">
        <title>Genomic Encyclopedia of Type Strains, Phase IV (KMG-IV): sequencing the most valuable type-strain genomes for metagenomic binning, comparative biology and taxonomic classification.</title>
        <authorList>
            <person name="Goeker M."/>
        </authorList>
    </citation>
    <scope>NUCLEOTIDE SEQUENCE [LARGE SCALE GENOMIC DNA]</scope>
    <source>
        <strain evidence="8 9">DSM 28816</strain>
    </source>
</reference>
<dbReference type="RefSeq" id="WP_110291350.1">
    <property type="nucleotide sequence ID" value="NZ_QICS01000008.1"/>
</dbReference>
<organism evidence="8 9">
    <name type="scientific">Lachnotalea glycerini</name>
    <dbReference type="NCBI Taxonomy" id="1763509"/>
    <lineage>
        <taxon>Bacteria</taxon>
        <taxon>Bacillati</taxon>
        <taxon>Bacillota</taxon>
        <taxon>Clostridia</taxon>
        <taxon>Lachnospirales</taxon>
        <taxon>Lachnospiraceae</taxon>
        <taxon>Lachnotalea</taxon>
    </lineage>
</organism>
<keyword evidence="3 8" id="KW-0808">Transferase</keyword>
<evidence type="ECO:0000259" key="7">
    <source>
        <dbReference type="Pfam" id="PF16822"/>
    </source>
</evidence>
<dbReference type="GO" id="GO:0042121">
    <property type="term" value="P:alginic acid biosynthetic process"/>
    <property type="evidence" value="ECO:0007669"/>
    <property type="project" value="UniProtKB-UniPathway"/>
</dbReference>
<evidence type="ECO:0000256" key="2">
    <source>
        <dbReference type="ARBA" id="ARBA00005182"/>
    </source>
</evidence>
<comment type="pathway">
    <text evidence="2">Glycan biosynthesis; alginate biosynthesis.</text>
</comment>
<gene>
    <name evidence="8" type="ORF">C8E03_10833</name>
</gene>
<evidence type="ECO:0000256" key="3">
    <source>
        <dbReference type="ARBA" id="ARBA00022679"/>
    </source>
</evidence>
<dbReference type="GO" id="GO:0016787">
    <property type="term" value="F:hydrolase activity"/>
    <property type="evidence" value="ECO:0007669"/>
    <property type="project" value="UniProtKB-KW"/>
</dbReference>
<keyword evidence="6" id="KW-0016">Alginate biosynthesis</keyword>
<evidence type="ECO:0000256" key="4">
    <source>
        <dbReference type="ARBA" id="ARBA00022729"/>
    </source>
</evidence>
<protein>
    <submittedName>
        <fullName evidence="8">Acetyltransferase AlgX (SGNH hydrolase-like protein)</fullName>
    </submittedName>
</protein>
<dbReference type="AlphaFoldDB" id="A0A318EJQ4"/>
<dbReference type="Proteomes" id="UP000247523">
    <property type="component" value="Unassembled WGS sequence"/>
</dbReference>
<dbReference type="EMBL" id="QICS01000008">
    <property type="protein sequence ID" value="PXV88311.1"/>
    <property type="molecule type" value="Genomic_DNA"/>
</dbReference>
<name>A0A318EJQ4_9FIRM</name>
<feature type="domain" description="AlgX/AlgJ SGNH hydrolase-like" evidence="7">
    <location>
        <begin position="113"/>
        <end position="223"/>
    </location>
</feature>
<evidence type="ECO:0000256" key="1">
    <source>
        <dbReference type="ARBA" id="ARBA00004418"/>
    </source>
</evidence>
<dbReference type="GO" id="GO:0042597">
    <property type="term" value="C:periplasmic space"/>
    <property type="evidence" value="ECO:0007669"/>
    <property type="project" value="UniProtKB-SubCell"/>
</dbReference>
<keyword evidence="8" id="KW-0378">Hydrolase</keyword>
<evidence type="ECO:0000313" key="8">
    <source>
        <dbReference type="EMBL" id="PXV88311.1"/>
    </source>
</evidence>
<evidence type="ECO:0000256" key="5">
    <source>
        <dbReference type="ARBA" id="ARBA00022764"/>
    </source>
</evidence>
<dbReference type="InterPro" id="IPR031811">
    <property type="entry name" value="ALGX/ALGJ_SGNH-like"/>
</dbReference>
<keyword evidence="4" id="KW-0732">Signal</keyword>
<keyword evidence="5" id="KW-0574">Periplasm</keyword>
<evidence type="ECO:0000256" key="6">
    <source>
        <dbReference type="ARBA" id="ARBA00022841"/>
    </source>
</evidence>
<comment type="caution">
    <text evidence="8">The sequence shown here is derived from an EMBL/GenBank/DDBJ whole genome shotgun (WGS) entry which is preliminary data.</text>
</comment>
<comment type="subcellular location">
    <subcellularLocation>
        <location evidence="1">Periplasm</location>
    </subcellularLocation>
</comment>
<dbReference type="UniPathway" id="UPA00286"/>
<accession>A0A318EJQ4</accession>